<reference evidence="6 7" key="1">
    <citation type="submission" date="2017-03" db="EMBL/GenBank/DDBJ databases">
        <title>Genome analysis of strain PAMC 26577.</title>
        <authorList>
            <person name="Oh H.-M."/>
            <person name="Yang J.-A."/>
        </authorList>
    </citation>
    <scope>NUCLEOTIDE SEQUENCE [LARGE SCALE GENOMIC DNA]</scope>
    <source>
        <strain evidence="6 7">PAMC 26577</strain>
    </source>
</reference>
<evidence type="ECO:0000313" key="7">
    <source>
        <dbReference type="Proteomes" id="UP000195221"/>
    </source>
</evidence>
<dbReference type="GO" id="GO:0003677">
    <property type="term" value="F:DNA binding"/>
    <property type="evidence" value="ECO:0007669"/>
    <property type="project" value="UniProtKB-UniRule"/>
</dbReference>
<sequence length="107" mass="11741">MGEFFAWCGQAGVISITEVQPLHVAAWIEAQTRTLSSPSVKQHLAAIRHLFDWLVVGQVVRTTRPRPCADRVIQLARARPPCWMRPKPGSCSTASMSPHPLASGIGR</sequence>
<dbReference type="AlphaFoldDB" id="A0A242MYM6"/>
<dbReference type="GO" id="GO:0015074">
    <property type="term" value="P:DNA integration"/>
    <property type="evidence" value="ECO:0007669"/>
    <property type="project" value="UniProtKB-KW"/>
</dbReference>
<dbReference type="EMBL" id="NBTZ01000039">
    <property type="protein sequence ID" value="OTP76234.1"/>
    <property type="molecule type" value="Genomic_DNA"/>
</dbReference>
<gene>
    <name evidence="6" type="ORF">PAMC26577_11480</name>
</gene>
<feature type="domain" description="Core-binding (CB)" evidence="5">
    <location>
        <begin position="1"/>
        <end position="55"/>
    </location>
</feature>
<evidence type="ECO:0000256" key="1">
    <source>
        <dbReference type="ARBA" id="ARBA00022908"/>
    </source>
</evidence>
<dbReference type="InterPro" id="IPR044068">
    <property type="entry name" value="CB"/>
</dbReference>
<accession>A0A242MYM6</accession>
<dbReference type="SUPFAM" id="SSF47823">
    <property type="entry name" value="lambda integrase-like, N-terminal domain"/>
    <property type="match status" value="1"/>
</dbReference>
<dbReference type="PROSITE" id="PS51900">
    <property type="entry name" value="CB"/>
    <property type="match status" value="1"/>
</dbReference>
<name>A0A242MYM6_CABSO</name>
<dbReference type="InterPro" id="IPR004107">
    <property type="entry name" value="Integrase_SAM-like_N"/>
</dbReference>
<keyword evidence="2 3" id="KW-0238">DNA-binding</keyword>
<proteinExistence type="predicted"/>
<organism evidence="6 7">
    <name type="scientific">Caballeronia sordidicola</name>
    <name type="common">Burkholderia sordidicola</name>
    <dbReference type="NCBI Taxonomy" id="196367"/>
    <lineage>
        <taxon>Bacteria</taxon>
        <taxon>Pseudomonadati</taxon>
        <taxon>Pseudomonadota</taxon>
        <taxon>Betaproteobacteria</taxon>
        <taxon>Burkholderiales</taxon>
        <taxon>Burkholderiaceae</taxon>
        <taxon>Caballeronia</taxon>
    </lineage>
</organism>
<comment type="caution">
    <text evidence="6">The sequence shown here is derived from an EMBL/GenBank/DDBJ whole genome shotgun (WGS) entry which is preliminary data.</text>
</comment>
<keyword evidence="1" id="KW-0229">DNA integration</keyword>
<evidence type="ECO:0000313" key="6">
    <source>
        <dbReference type="EMBL" id="OTP76234.1"/>
    </source>
</evidence>
<dbReference type="InterPro" id="IPR010998">
    <property type="entry name" value="Integrase_recombinase_N"/>
</dbReference>
<evidence type="ECO:0000256" key="2">
    <source>
        <dbReference type="ARBA" id="ARBA00023125"/>
    </source>
</evidence>
<dbReference type="Gene3D" id="1.10.150.130">
    <property type="match status" value="1"/>
</dbReference>
<evidence type="ECO:0000256" key="4">
    <source>
        <dbReference type="SAM" id="MobiDB-lite"/>
    </source>
</evidence>
<protein>
    <submittedName>
        <fullName evidence="6">Site-specific recombinase XerC</fullName>
    </submittedName>
</protein>
<feature type="region of interest" description="Disordered" evidence="4">
    <location>
        <begin position="87"/>
        <end position="107"/>
    </location>
</feature>
<dbReference type="Proteomes" id="UP000195221">
    <property type="component" value="Unassembled WGS sequence"/>
</dbReference>
<evidence type="ECO:0000256" key="3">
    <source>
        <dbReference type="PROSITE-ProRule" id="PRU01248"/>
    </source>
</evidence>
<dbReference type="Pfam" id="PF02899">
    <property type="entry name" value="Phage_int_SAM_1"/>
    <property type="match status" value="1"/>
</dbReference>
<evidence type="ECO:0000259" key="5">
    <source>
        <dbReference type="PROSITE" id="PS51900"/>
    </source>
</evidence>